<dbReference type="Pfam" id="PF26640">
    <property type="entry name" value="DUF8212"/>
    <property type="match status" value="1"/>
</dbReference>
<evidence type="ECO:0000313" key="4">
    <source>
        <dbReference type="Proteomes" id="UP000813444"/>
    </source>
</evidence>
<dbReference type="EMBL" id="JAGPNK010000036">
    <property type="protein sequence ID" value="KAH7303331.1"/>
    <property type="molecule type" value="Genomic_DNA"/>
</dbReference>
<evidence type="ECO:0000313" key="3">
    <source>
        <dbReference type="EMBL" id="KAH7303331.1"/>
    </source>
</evidence>
<sequence>MRLINAKSRGLEEFTQDEAPPYAILSHRWGDAEVTFDDVRSPNSLYQSKDGYFKLDKCCAQALKDGLEFVWIDTCCIDKSSSAELSESINSMFSRYKNARFCYAFLNDVLPGDINDKASPCEESFRNSKWFTRGWTLQELLAPSNLRFYSHDWTHIGDKASSISLINNITGIYDAFLMNADLSRACIAERMSWASLRKVTRKEDIAYSLLGIFGINMPLLYGEGGENAFIRLQEELIKSSNDESIFAWHVGLRTCPVERPSAQYCMGLLARSPSFFEKCTDITQASFGQLPSFIMANGMIRMALLVEKSANPSNGAIFFAHLRCRRRYDFENVLAIPLVHPSLSALFLVATRPRLLIHPMLLEVM</sequence>
<dbReference type="InterPro" id="IPR058525">
    <property type="entry name" value="DUF8212"/>
</dbReference>
<feature type="domain" description="Heterokaryon incompatibility" evidence="1">
    <location>
        <begin position="22"/>
        <end position="107"/>
    </location>
</feature>
<proteinExistence type="predicted"/>
<dbReference type="AlphaFoldDB" id="A0A8K0WKF9"/>
<evidence type="ECO:0000259" key="2">
    <source>
        <dbReference type="Pfam" id="PF26640"/>
    </source>
</evidence>
<name>A0A8K0WKF9_9HYPO</name>
<accession>A0A8K0WKF9</accession>
<protein>
    <submittedName>
        <fullName evidence="3">Heterokaryon incompatibility protein-domain-containing protein</fullName>
    </submittedName>
</protein>
<organism evidence="3 4">
    <name type="scientific">Stachybotrys elegans</name>
    <dbReference type="NCBI Taxonomy" id="80388"/>
    <lineage>
        <taxon>Eukaryota</taxon>
        <taxon>Fungi</taxon>
        <taxon>Dikarya</taxon>
        <taxon>Ascomycota</taxon>
        <taxon>Pezizomycotina</taxon>
        <taxon>Sordariomycetes</taxon>
        <taxon>Hypocreomycetidae</taxon>
        <taxon>Hypocreales</taxon>
        <taxon>Stachybotryaceae</taxon>
        <taxon>Stachybotrys</taxon>
    </lineage>
</organism>
<dbReference type="InterPro" id="IPR010730">
    <property type="entry name" value="HET"/>
</dbReference>
<reference evidence="3" key="1">
    <citation type="journal article" date="2021" name="Nat. Commun.">
        <title>Genetic determinants of endophytism in the Arabidopsis root mycobiome.</title>
        <authorList>
            <person name="Mesny F."/>
            <person name="Miyauchi S."/>
            <person name="Thiergart T."/>
            <person name="Pickel B."/>
            <person name="Atanasova L."/>
            <person name="Karlsson M."/>
            <person name="Huettel B."/>
            <person name="Barry K.W."/>
            <person name="Haridas S."/>
            <person name="Chen C."/>
            <person name="Bauer D."/>
            <person name="Andreopoulos W."/>
            <person name="Pangilinan J."/>
            <person name="LaButti K."/>
            <person name="Riley R."/>
            <person name="Lipzen A."/>
            <person name="Clum A."/>
            <person name="Drula E."/>
            <person name="Henrissat B."/>
            <person name="Kohler A."/>
            <person name="Grigoriev I.V."/>
            <person name="Martin F.M."/>
            <person name="Hacquard S."/>
        </authorList>
    </citation>
    <scope>NUCLEOTIDE SEQUENCE</scope>
    <source>
        <strain evidence="3">MPI-CAGE-CH-0235</strain>
    </source>
</reference>
<evidence type="ECO:0000259" key="1">
    <source>
        <dbReference type="Pfam" id="PF06985"/>
    </source>
</evidence>
<keyword evidence="4" id="KW-1185">Reference proteome</keyword>
<feature type="domain" description="DUF8212" evidence="2">
    <location>
        <begin position="227"/>
        <end position="292"/>
    </location>
</feature>
<gene>
    <name evidence="3" type="ORF">B0I35DRAFT_455291</name>
</gene>
<dbReference type="OrthoDB" id="194358at2759"/>
<comment type="caution">
    <text evidence="3">The sequence shown here is derived from an EMBL/GenBank/DDBJ whole genome shotgun (WGS) entry which is preliminary data.</text>
</comment>
<dbReference type="PANTHER" id="PTHR10622:SF10">
    <property type="entry name" value="HET DOMAIN-CONTAINING PROTEIN"/>
    <property type="match status" value="1"/>
</dbReference>
<dbReference type="Pfam" id="PF06985">
    <property type="entry name" value="HET"/>
    <property type="match status" value="1"/>
</dbReference>
<dbReference type="PANTHER" id="PTHR10622">
    <property type="entry name" value="HET DOMAIN-CONTAINING PROTEIN"/>
    <property type="match status" value="1"/>
</dbReference>
<dbReference type="Proteomes" id="UP000813444">
    <property type="component" value="Unassembled WGS sequence"/>
</dbReference>